<evidence type="ECO:0000313" key="2">
    <source>
        <dbReference type="Proteomes" id="UP000015454"/>
    </source>
</evidence>
<name>T0FDJ9_9LEPT</name>
<protein>
    <submittedName>
        <fullName evidence="1">Uncharacterized protein</fullName>
    </submittedName>
</protein>
<gene>
    <name evidence="1" type="ORF">LEP1GSC050_4117</name>
</gene>
<dbReference type="AlphaFoldDB" id="T0FDJ9"/>
<sequence length="43" mass="5094">MVFKTRLNLKMTLGKKFQFSRKSSNLKISIIEKHNVIIHITHI</sequence>
<organism evidence="1 2">
    <name type="scientific">Leptospira broomii serovar Hurstbridge str. 5399</name>
    <dbReference type="NCBI Taxonomy" id="1049789"/>
    <lineage>
        <taxon>Bacteria</taxon>
        <taxon>Pseudomonadati</taxon>
        <taxon>Spirochaetota</taxon>
        <taxon>Spirochaetia</taxon>
        <taxon>Leptospirales</taxon>
        <taxon>Leptospiraceae</taxon>
        <taxon>Leptospira</taxon>
    </lineage>
</organism>
<evidence type="ECO:0000313" key="1">
    <source>
        <dbReference type="EMBL" id="EQA45946.1"/>
    </source>
</evidence>
<dbReference type="EMBL" id="AHMO02000008">
    <property type="protein sequence ID" value="EQA45946.1"/>
    <property type="molecule type" value="Genomic_DNA"/>
</dbReference>
<comment type="caution">
    <text evidence="1">The sequence shown here is derived from an EMBL/GenBank/DDBJ whole genome shotgun (WGS) entry which is preliminary data.</text>
</comment>
<dbReference type="STRING" id="1049789.LEP1GSC050_4117"/>
<proteinExistence type="predicted"/>
<dbReference type="Proteomes" id="UP000015454">
    <property type="component" value="Unassembled WGS sequence"/>
</dbReference>
<reference evidence="1" key="1">
    <citation type="submission" date="2013-05" db="EMBL/GenBank/DDBJ databases">
        <authorList>
            <person name="Harkins D.M."/>
            <person name="Durkin A.S."/>
            <person name="Brinkac L.M."/>
            <person name="Haft D.H."/>
            <person name="Selengut J.D."/>
            <person name="Sanka R."/>
            <person name="DePew J."/>
            <person name="Purushe J."/>
            <person name="Hartskeerl R.A."/>
            <person name="Ahmed A."/>
            <person name="van der Linden H."/>
            <person name="Goris M.G.A."/>
            <person name="Vinetz J.M."/>
            <person name="Sutton G.G."/>
            <person name="Nierman W.C."/>
            <person name="Fouts D.E."/>
        </authorList>
    </citation>
    <scope>NUCLEOTIDE SEQUENCE [LARGE SCALE GENOMIC DNA]</scope>
    <source>
        <strain evidence="1">5399</strain>
    </source>
</reference>
<keyword evidence="2" id="KW-1185">Reference proteome</keyword>
<accession>T0FDJ9</accession>